<dbReference type="AlphaFoldDB" id="A0A1H3CJ67"/>
<name>A0A1H3CJ67_9RHOB</name>
<dbReference type="PANTHER" id="PTHR42815">
    <property type="entry name" value="FAD-BINDING, PUTATIVE (AFU_ORTHOLOGUE AFUA_6G07600)-RELATED"/>
    <property type="match status" value="1"/>
</dbReference>
<dbReference type="OrthoDB" id="9790331at2"/>
<dbReference type="Gene3D" id="2.30.110.10">
    <property type="entry name" value="Electron Transport, Fmn-binding Protein, Chain A"/>
    <property type="match status" value="1"/>
</dbReference>
<proteinExistence type="predicted"/>
<gene>
    <name evidence="3" type="ORF">SAMN05444358_10735</name>
</gene>
<dbReference type="InterPro" id="IPR011576">
    <property type="entry name" value="Pyridox_Oxase_N"/>
</dbReference>
<dbReference type="EMBL" id="FNNP01000007">
    <property type="protein sequence ID" value="SDX54292.1"/>
    <property type="molecule type" value="Genomic_DNA"/>
</dbReference>
<dbReference type="SUPFAM" id="SSF50475">
    <property type="entry name" value="FMN-binding split barrel"/>
    <property type="match status" value="1"/>
</dbReference>
<dbReference type="STRING" id="985054.SAMN05444358_10735"/>
<evidence type="ECO:0000313" key="3">
    <source>
        <dbReference type="EMBL" id="SDX54292.1"/>
    </source>
</evidence>
<keyword evidence="4" id="KW-1185">Reference proteome</keyword>
<keyword evidence="1" id="KW-0175">Coiled coil</keyword>
<dbReference type="RefSeq" id="WP_074737819.1">
    <property type="nucleotide sequence ID" value="NZ_FNNP01000007.1"/>
</dbReference>
<accession>A0A1H3CJ67</accession>
<reference evidence="4" key="1">
    <citation type="submission" date="2016-10" db="EMBL/GenBank/DDBJ databases">
        <authorList>
            <person name="Varghese N."/>
            <person name="Submissions S."/>
        </authorList>
    </citation>
    <scope>NUCLEOTIDE SEQUENCE [LARGE SCALE GENOMIC DNA]</scope>
    <source>
        <strain evidence="4">DSM 27839</strain>
    </source>
</reference>
<dbReference type="Proteomes" id="UP000183400">
    <property type="component" value="Unassembled WGS sequence"/>
</dbReference>
<sequence>MPRAFSALTFTPAVRAHQERMGSAATYAKFIESGPQQGHQIGPAEEAFIQGRDGFYQASVSETGWPYVQFRGGPAGFLKVLDPQTIGYADLSGNKQYISRGNLDGNDRVALILMDYANQRRLKILGRMTFTEGVEAAADVITEGAEAGAERAAIIKVEALDWNCPRHITPRFTEAELRPHLNTLGQQLAVLQTENQRLQRELDELRAAGA</sequence>
<feature type="domain" description="Pyridoxamine 5'-phosphate oxidase N-terminal" evidence="2">
    <location>
        <begin position="44"/>
        <end position="143"/>
    </location>
</feature>
<organism evidence="3 4">
    <name type="scientific">Ruegeria halocynthiae</name>
    <dbReference type="NCBI Taxonomy" id="985054"/>
    <lineage>
        <taxon>Bacteria</taxon>
        <taxon>Pseudomonadati</taxon>
        <taxon>Pseudomonadota</taxon>
        <taxon>Alphaproteobacteria</taxon>
        <taxon>Rhodobacterales</taxon>
        <taxon>Roseobacteraceae</taxon>
        <taxon>Ruegeria</taxon>
    </lineage>
</organism>
<dbReference type="PANTHER" id="PTHR42815:SF2">
    <property type="entry name" value="FAD-BINDING, PUTATIVE (AFU_ORTHOLOGUE AFUA_6G07600)-RELATED"/>
    <property type="match status" value="1"/>
</dbReference>
<dbReference type="Pfam" id="PF01243">
    <property type="entry name" value="PNPOx_N"/>
    <property type="match status" value="1"/>
</dbReference>
<evidence type="ECO:0000256" key="1">
    <source>
        <dbReference type="SAM" id="Coils"/>
    </source>
</evidence>
<evidence type="ECO:0000259" key="2">
    <source>
        <dbReference type="Pfam" id="PF01243"/>
    </source>
</evidence>
<protein>
    <recommendedName>
        <fullName evidence="2">Pyridoxamine 5'-phosphate oxidase N-terminal domain-containing protein</fullName>
    </recommendedName>
</protein>
<feature type="coiled-coil region" evidence="1">
    <location>
        <begin position="181"/>
        <end position="208"/>
    </location>
</feature>
<evidence type="ECO:0000313" key="4">
    <source>
        <dbReference type="Proteomes" id="UP000183400"/>
    </source>
</evidence>
<dbReference type="InterPro" id="IPR012349">
    <property type="entry name" value="Split_barrel_FMN-bd"/>
</dbReference>